<dbReference type="InterPro" id="IPR010985">
    <property type="entry name" value="Ribbon_hlx_hlx"/>
</dbReference>
<accession>F5XQV9</accession>
<sequence length="52" mass="5843">MPDKPPAKVQFNVYLPPDLVKAFKHRAIDEGRSLSAVVQSALTDYLSRKESQ</sequence>
<dbReference type="EMBL" id="AP012204">
    <property type="protein sequence ID" value="BAK36981.1"/>
    <property type="molecule type" value="Genomic_DNA"/>
</dbReference>
<dbReference type="STRING" id="1032480.MLP_39670"/>
<dbReference type="OrthoDB" id="9033039at2"/>
<dbReference type="HOGENOM" id="CLU_190491_1_0_11"/>
<dbReference type="InterPro" id="IPR002145">
    <property type="entry name" value="CopG"/>
</dbReference>
<proteinExistence type="predicted"/>
<gene>
    <name evidence="2" type="ordered locus">MLP_39670</name>
</gene>
<evidence type="ECO:0000313" key="3">
    <source>
        <dbReference type="Proteomes" id="UP000007947"/>
    </source>
</evidence>
<dbReference type="Proteomes" id="UP000007947">
    <property type="component" value="Chromosome"/>
</dbReference>
<evidence type="ECO:0000313" key="2">
    <source>
        <dbReference type="EMBL" id="BAK36981.1"/>
    </source>
</evidence>
<evidence type="ECO:0000259" key="1">
    <source>
        <dbReference type="Pfam" id="PF01402"/>
    </source>
</evidence>
<name>F5XQV9_MICPN</name>
<dbReference type="GO" id="GO:0006355">
    <property type="term" value="P:regulation of DNA-templated transcription"/>
    <property type="evidence" value="ECO:0007669"/>
    <property type="project" value="InterPro"/>
</dbReference>
<dbReference type="KEGG" id="mph:MLP_39670"/>
<dbReference type="AlphaFoldDB" id="F5XQV9"/>
<dbReference type="eggNOG" id="ENOG5033CGN">
    <property type="taxonomic scope" value="Bacteria"/>
</dbReference>
<dbReference type="Pfam" id="PF01402">
    <property type="entry name" value="RHH_1"/>
    <property type="match status" value="1"/>
</dbReference>
<dbReference type="SUPFAM" id="SSF47598">
    <property type="entry name" value="Ribbon-helix-helix"/>
    <property type="match status" value="1"/>
</dbReference>
<dbReference type="Gene3D" id="1.10.1220.10">
    <property type="entry name" value="Met repressor-like"/>
    <property type="match status" value="1"/>
</dbReference>
<feature type="domain" description="Ribbon-helix-helix protein CopG" evidence="1">
    <location>
        <begin position="10"/>
        <end position="48"/>
    </location>
</feature>
<dbReference type="RefSeq" id="WP_013864823.1">
    <property type="nucleotide sequence ID" value="NC_015635.1"/>
</dbReference>
<reference evidence="2 3" key="1">
    <citation type="submission" date="2011-05" db="EMBL/GenBank/DDBJ databases">
        <title>Whole genome sequence of Microlunatus phosphovorus NM-1.</title>
        <authorList>
            <person name="Hosoyama A."/>
            <person name="Sasaki K."/>
            <person name="Harada T."/>
            <person name="Igarashi R."/>
            <person name="Kawakoshi A."/>
            <person name="Sasagawa M."/>
            <person name="Fukada J."/>
            <person name="Nakamura S."/>
            <person name="Katano Y."/>
            <person name="Hanada S."/>
            <person name="Kamagata Y."/>
            <person name="Nakamura N."/>
            <person name="Yamazaki S."/>
            <person name="Fujita N."/>
        </authorList>
    </citation>
    <scope>NUCLEOTIDE SEQUENCE [LARGE SCALE GENOMIC DNA]</scope>
    <source>
        <strain evidence="3">ATCC 700054 / DSM 10555 / JCM 9379 / NBRC 101784 / NCIMB 13414 / VKM Ac-1990 / NM-1</strain>
    </source>
</reference>
<protein>
    <recommendedName>
        <fullName evidence="1">Ribbon-helix-helix protein CopG domain-containing protein</fullName>
    </recommendedName>
</protein>
<dbReference type="CDD" id="cd21631">
    <property type="entry name" value="RHH_CopG_NikR-like"/>
    <property type="match status" value="1"/>
</dbReference>
<organism evidence="2 3">
    <name type="scientific">Microlunatus phosphovorus (strain ATCC 700054 / DSM 10555 / JCM 9379 / NBRC 101784 / NCIMB 13414 / VKM Ac-1990 / NM-1)</name>
    <dbReference type="NCBI Taxonomy" id="1032480"/>
    <lineage>
        <taxon>Bacteria</taxon>
        <taxon>Bacillati</taxon>
        <taxon>Actinomycetota</taxon>
        <taxon>Actinomycetes</taxon>
        <taxon>Propionibacteriales</taxon>
        <taxon>Propionibacteriaceae</taxon>
        <taxon>Microlunatus</taxon>
    </lineage>
</organism>
<dbReference type="InterPro" id="IPR013321">
    <property type="entry name" value="Arc_rbn_hlx_hlx"/>
</dbReference>
<keyword evidence="3" id="KW-1185">Reference proteome</keyword>